<dbReference type="InParanoid" id="I2H9H1"/>
<sequence>MVPPKKKTTTKMDLNSFLNDDTFGSSWAEEDVDLDKINIPIENVQANTIPLDQLASNRRPGYSGNTGGFGSSSKMSRLDPALNGAPNMGGGSRRDRTEYPIPEYPPFRAIVNNIPWDISEEGMTAWIEDGLQKQGAVVELELPKTFTEPIRLKGMAFVTLKTREDLVKVLSFNASSLNERTVYVSVAAPRKDFGSSRSDLDWGAARGSNFATGQTSIRSDLDWGAARGSNFNDSGPRRERREEANLDWSAARGSHFNESSAPRRERREEPNLDWSAARGSNFNDSAPRRERREEPNLDWSAARGSNFSDSTPRRERREEANLDWSAARGSHFNESSAPRERREKKEEPNLDWGAARGSNFTESSRERRDFKPKKQEPELDWAAARNSTVKSTDRKSSYSRKSTSEEKTTTDQPKIQSSSFAALSIEDDDDDEEEENANTSNKNTDETTKLERKAAKLTASDDSAEGWEVAGKK</sequence>
<dbReference type="OMA" id="FNDSAPR"/>
<feature type="region of interest" description="Disordered" evidence="2">
    <location>
        <begin position="55"/>
        <end position="74"/>
    </location>
</feature>
<evidence type="ECO:0000259" key="3">
    <source>
        <dbReference type="PROSITE" id="PS50102"/>
    </source>
</evidence>
<feature type="domain" description="RRM" evidence="3">
    <location>
        <begin position="107"/>
        <end position="189"/>
    </location>
</feature>
<dbReference type="InterPro" id="IPR000504">
    <property type="entry name" value="RRM_dom"/>
</dbReference>
<dbReference type="RefSeq" id="XP_004182542.1">
    <property type="nucleotide sequence ID" value="XM_004182494.1"/>
</dbReference>
<dbReference type="Pfam" id="PF00076">
    <property type="entry name" value="RRM_1"/>
    <property type="match status" value="1"/>
</dbReference>
<dbReference type="STRING" id="1071380.I2H9H1"/>
<dbReference type="GO" id="GO:0001731">
    <property type="term" value="P:formation of translation preinitiation complex"/>
    <property type="evidence" value="ECO:0007669"/>
    <property type="project" value="EnsemblFungi"/>
</dbReference>
<dbReference type="eggNOG" id="KOG0118">
    <property type="taxonomic scope" value="Eukaryota"/>
</dbReference>
<gene>
    <name evidence="4" type="primary">TBLA0J00230</name>
    <name evidence="4" type="ORF">TBLA_0J00230</name>
</gene>
<feature type="compositionally biased region" description="Basic and acidic residues" evidence="2">
    <location>
        <begin position="235"/>
        <end position="244"/>
    </location>
</feature>
<dbReference type="HOGENOM" id="CLU_045870_0_0_1"/>
<accession>I2H9H1</accession>
<evidence type="ECO:0000256" key="1">
    <source>
        <dbReference type="PROSITE-ProRule" id="PRU00176"/>
    </source>
</evidence>
<feature type="compositionally biased region" description="Acidic residues" evidence="2">
    <location>
        <begin position="425"/>
        <end position="436"/>
    </location>
</feature>
<dbReference type="Proteomes" id="UP000002866">
    <property type="component" value="Chromosome 10"/>
</dbReference>
<evidence type="ECO:0000313" key="4">
    <source>
        <dbReference type="EMBL" id="CCH63023.1"/>
    </source>
</evidence>
<dbReference type="SUPFAM" id="SSF54928">
    <property type="entry name" value="RNA-binding domain, RBD"/>
    <property type="match status" value="1"/>
</dbReference>
<name>I2H9H1_HENB6</name>
<dbReference type="KEGG" id="tbl:TBLA_0J00230"/>
<dbReference type="GO" id="GO:0034057">
    <property type="term" value="F:RNA strand-exchange activity"/>
    <property type="evidence" value="ECO:0007669"/>
    <property type="project" value="EnsemblFungi"/>
</dbReference>
<feature type="compositionally biased region" description="Basic and acidic residues" evidence="2">
    <location>
        <begin position="337"/>
        <end position="348"/>
    </location>
</feature>
<dbReference type="GO" id="GO:0097010">
    <property type="term" value="P:eukaryotic translation initiation factor 4F complex assembly"/>
    <property type="evidence" value="ECO:0007669"/>
    <property type="project" value="EnsemblFungi"/>
</dbReference>
<dbReference type="OrthoDB" id="48651at2759"/>
<keyword evidence="1" id="KW-0694">RNA-binding</keyword>
<feature type="region of interest" description="Disordered" evidence="2">
    <location>
        <begin position="221"/>
        <end position="473"/>
    </location>
</feature>
<dbReference type="InterPro" id="IPR012677">
    <property type="entry name" value="Nucleotide-bd_a/b_plait_sf"/>
</dbReference>
<dbReference type="PROSITE" id="PS50102">
    <property type="entry name" value="RRM"/>
    <property type="match status" value="1"/>
</dbReference>
<dbReference type="GO" id="GO:0033592">
    <property type="term" value="F:RNA strand annealing activity"/>
    <property type="evidence" value="ECO:0007669"/>
    <property type="project" value="EnsemblFungi"/>
</dbReference>
<dbReference type="GO" id="GO:0043024">
    <property type="term" value="F:ribosomal small subunit binding"/>
    <property type="evidence" value="ECO:0007669"/>
    <property type="project" value="EnsemblFungi"/>
</dbReference>
<feature type="compositionally biased region" description="Basic and acidic residues" evidence="2">
    <location>
        <begin position="311"/>
        <end position="320"/>
    </location>
</feature>
<dbReference type="EMBL" id="HE806325">
    <property type="protein sequence ID" value="CCH63023.1"/>
    <property type="molecule type" value="Genomic_DNA"/>
</dbReference>
<dbReference type="InterPro" id="IPR035979">
    <property type="entry name" value="RBD_domain_sf"/>
</dbReference>
<dbReference type="FunCoup" id="I2H9H1">
    <property type="interactions" value="56"/>
</dbReference>
<keyword evidence="5" id="KW-1185">Reference proteome</keyword>
<feature type="compositionally biased region" description="Basic and acidic residues" evidence="2">
    <location>
        <begin position="391"/>
        <end position="409"/>
    </location>
</feature>
<evidence type="ECO:0000256" key="2">
    <source>
        <dbReference type="SAM" id="MobiDB-lite"/>
    </source>
</evidence>
<dbReference type="Gene3D" id="3.30.70.330">
    <property type="match status" value="1"/>
</dbReference>
<evidence type="ECO:0000313" key="5">
    <source>
        <dbReference type="Proteomes" id="UP000002866"/>
    </source>
</evidence>
<dbReference type="GeneID" id="14498236"/>
<feature type="compositionally biased region" description="Basic and acidic residues" evidence="2">
    <location>
        <begin position="443"/>
        <end position="454"/>
    </location>
</feature>
<protein>
    <recommendedName>
        <fullName evidence="3">RRM domain-containing protein</fullName>
    </recommendedName>
</protein>
<dbReference type="SMART" id="SM00360">
    <property type="entry name" value="RRM"/>
    <property type="match status" value="1"/>
</dbReference>
<reference evidence="4 5" key="1">
    <citation type="journal article" date="2011" name="Proc. Natl. Acad. Sci. U.S.A.">
        <title>Evolutionary erosion of yeast sex chromosomes by mating-type switching accidents.</title>
        <authorList>
            <person name="Gordon J.L."/>
            <person name="Armisen D."/>
            <person name="Proux-Wera E."/>
            <person name="Oheigeartaigh S.S."/>
            <person name="Byrne K.P."/>
            <person name="Wolfe K.H."/>
        </authorList>
    </citation>
    <scope>NUCLEOTIDE SEQUENCE [LARGE SCALE GENOMIC DNA]</scope>
    <source>
        <strain evidence="5">ATCC 34711 / CBS 6284 / DSM 70876 / NBRC 10599 / NRRL Y-10934 / UCD 77-7</strain>
    </source>
</reference>
<feature type="compositionally biased region" description="Basic and acidic residues" evidence="2">
    <location>
        <begin position="261"/>
        <end position="270"/>
    </location>
</feature>
<feature type="compositionally biased region" description="Basic and acidic residues" evidence="2">
    <location>
        <begin position="286"/>
        <end position="295"/>
    </location>
</feature>
<organism evidence="4 5">
    <name type="scientific">Henningerozyma blattae (strain ATCC 34711 / CBS 6284 / DSM 70876 / NBRC 10599 / NRRL Y-10934 / UCD 77-7)</name>
    <name type="common">Yeast</name>
    <name type="synonym">Tetrapisispora blattae</name>
    <dbReference type="NCBI Taxonomy" id="1071380"/>
    <lineage>
        <taxon>Eukaryota</taxon>
        <taxon>Fungi</taxon>
        <taxon>Dikarya</taxon>
        <taxon>Ascomycota</taxon>
        <taxon>Saccharomycotina</taxon>
        <taxon>Saccharomycetes</taxon>
        <taxon>Saccharomycetales</taxon>
        <taxon>Saccharomycetaceae</taxon>
        <taxon>Henningerozyma</taxon>
    </lineage>
</organism>
<dbReference type="AlphaFoldDB" id="I2H9H1"/>
<feature type="compositionally biased region" description="Basic and acidic residues" evidence="2">
    <location>
        <begin position="363"/>
        <end position="377"/>
    </location>
</feature>
<feature type="compositionally biased region" description="Polar residues" evidence="2">
    <location>
        <begin position="412"/>
        <end position="421"/>
    </location>
</feature>
<proteinExistence type="predicted"/>